<dbReference type="SUPFAM" id="SSF118196">
    <property type="entry name" value="YaeB-like"/>
    <property type="match status" value="1"/>
</dbReference>
<sequence length="144" mass="15570">ALPLRQIGVVESCYRDVQGTPRQPLLAPTARAVCVLDKAVVEACALEGLDRHSHVWLLFAFHENTNGRKRAVAAKVRPPRGRGRKVGCLATRTPHRPSALGLSLVALESVDARARRVVVRGADVLDGSPLVDIKPFLPSYDAPP</sequence>
<dbReference type="InterPro" id="IPR036414">
    <property type="entry name" value="YaeB_N_sf"/>
</dbReference>
<dbReference type="KEGG" id="aaf:AURANDRAFT_16897"/>
<evidence type="ECO:0000313" key="5">
    <source>
        <dbReference type="Proteomes" id="UP000002729"/>
    </source>
</evidence>
<dbReference type="Pfam" id="PF01980">
    <property type="entry name" value="TrmO_N"/>
    <property type="match status" value="1"/>
</dbReference>
<evidence type="ECO:0000259" key="3">
    <source>
        <dbReference type="PROSITE" id="PS51668"/>
    </source>
</evidence>
<reference evidence="4 5" key="1">
    <citation type="journal article" date="2011" name="Proc. Natl. Acad. Sci. U.S.A.">
        <title>Niche of harmful alga Aureococcus anophagefferens revealed through ecogenomics.</title>
        <authorList>
            <person name="Gobler C.J."/>
            <person name="Berry D.L."/>
            <person name="Dyhrman S.T."/>
            <person name="Wilhelm S.W."/>
            <person name="Salamov A."/>
            <person name="Lobanov A.V."/>
            <person name="Zhang Y."/>
            <person name="Collier J.L."/>
            <person name="Wurch L.L."/>
            <person name="Kustka A.B."/>
            <person name="Dill B.D."/>
            <person name="Shah M."/>
            <person name="VerBerkmoes N.C."/>
            <person name="Kuo A."/>
            <person name="Terry A."/>
            <person name="Pangilinan J."/>
            <person name="Lindquist E.A."/>
            <person name="Lucas S."/>
            <person name="Paulsen I.T."/>
            <person name="Hattenrath-Lehmann T.K."/>
            <person name="Talmage S.C."/>
            <person name="Walker E.A."/>
            <person name="Koch F."/>
            <person name="Burson A.M."/>
            <person name="Marcoval M.A."/>
            <person name="Tang Y.Z."/>
            <person name="Lecleir G.R."/>
            <person name="Coyne K.J."/>
            <person name="Berg G.M."/>
            <person name="Bertrand E.M."/>
            <person name="Saito M.A."/>
            <person name="Gladyshev V.N."/>
            <person name="Grigoriev I.V."/>
        </authorList>
    </citation>
    <scope>NUCLEOTIDE SEQUENCE [LARGE SCALE GENOMIC DNA]</scope>
    <source>
        <strain evidence="5">CCMP 1984</strain>
    </source>
</reference>
<dbReference type="InParanoid" id="F0YQ36"/>
<dbReference type="PANTHER" id="PTHR12818">
    <property type="entry name" value="TRNA (ADENINE(37)-N6)-METHYLTRANSFERASE"/>
    <property type="match status" value="1"/>
</dbReference>
<name>F0YQ36_AURAN</name>
<feature type="non-terminal residue" evidence="4">
    <location>
        <position position="1"/>
    </location>
</feature>
<evidence type="ECO:0000313" key="4">
    <source>
        <dbReference type="EMBL" id="EGB02775.1"/>
    </source>
</evidence>
<dbReference type="Gene3D" id="2.40.30.70">
    <property type="entry name" value="YaeB-like"/>
    <property type="match status" value="1"/>
</dbReference>
<dbReference type="InterPro" id="IPR040372">
    <property type="entry name" value="YaeB-like"/>
</dbReference>
<evidence type="ECO:0000256" key="1">
    <source>
        <dbReference type="ARBA" id="ARBA00022691"/>
    </source>
</evidence>
<dbReference type="GeneID" id="20218739"/>
<comment type="similarity">
    <text evidence="2">Belongs to the tRNA methyltransferase O family.</text>
</comment>
<dbReference type="EMBL" id="GL833321">
    <property type="protein sequence ID" value="EGB02775.1"/>
    <property type="molecule type" value="Genomic_DNA"/>
</dbReference>
<gene>
    <name evidence="4" type="ORF">AURANDRAFT_16897</name>
</gene>
<dbReference type="InterPro" id="IPR036413">
    <property type="entry name" value="YaeB-like_sf"/>
</dbReference>
<dbReference type="InterPro" id="IPR023370">
    <property type="entry name" value="TrmO-like_N"/>
</dbReference>
<evidence type="ECO:0000256" key="2">
    <source>
        <dbReference type="ARBA" id="ARBA00033753"/>
    </source>
</evidence>
<accession>F0YQ36</accession>
<dbReference type="RefSeq" id="XP_009042528.1">
    <property type="nucleotide sequence ID" value="XM_009044280.1"/>
</dbReference>
<organism evidence="5">
    <name type="scientific">Aureococcus anophagefferens</name>
    <name type="common">Harmful bloom alga</name>
    <dbReference type="NCBI Taxonomy" id="44056"/>
    <lineage>
        <taxon>Eukaryota</taxon>
        <taxon>Sar</taxon>
        <taxon>Stramenopiles</taxon>
        <taxon>Ochrophyta</taxon>
        <taxon>Pelagophyceae</taxon>
        <taxon>Pelagomonadales</taxon>
        <taxon>Pelagomonadaceae</taxon>
        <taxon>Aureococcus</taxon>
    </lineage>
</organism>
<dbReference type="PANTHER" id="PTHR12818:SF0">
    <property type="entry name" value="TRNA (ADENINE(37)-N6)-METHYLTRANSFERASE"/>
    <property type="match status" value="1"/>
</dbReference>
<feature type="non-terminal residue" evidence="4">
    <location>
        <position position="144"/>
    </location>
</feature>
<feature type="domain" description="TsaA-like" evidence="3">
    <location>
        <begin position="4"/>
        <end position="144"/>
    </location>
</feature>
<keyword evidence="1" id="KW-0949">S-adenosyl-L-methionine</keyword>
<dbReference type="Proteomes" id="UP000002729">
    <property type="component" value="Unassembled WGS sequence"/>
</dbReference>
<dbReference type="OrthoDB" id="4882at2759"/>
<protein>
    <recommendedName>
        <fullName evidence="3">TsaA-like domain-containing protein</fullName>
    </recommendedName>
</protein>
<proteinExistence type="inferred from homology"/>
<dbReference type="PROSITE" id="PS51668">
    <property type="entry name" value="TSAA_2"/>
    <property type="match status" value="1"/>
</dbReference>
<keyword evidence="5" id="KW-1185">Reference proteome</keyword>
<dbReference type="NCBIfam" id="TIGR00104">
    <property type="entry name" value="tRNA_TsaA"/>
    <property type="match status" value="1"/>
</dbReference>
<dbReference type="eggNOG" id="KOG2942">
    <property type="taxonomic scope" value="Eukaryota"/>
</dbReference>
<dbReference type="AlphaFoldDB" id="F0YQ36"/>